<dbReference type="InterPro" id="IPR051712">
    <property type="entry name" value="ARTD-AVP"/>
</dbReference>
<evidence type="ECO:0000259" key="1">
    <source>
        <dbReference type="PROSITE" id="PS51059"/>
    </source>
</evidence>
<dbReference type="GO" id="GO:0003950">
    <property type="term" value="F:NAD+ poly-ADP-ribosyltransferase activity"/>
    <property type="evidence" value="ECO:0007669"/>
    <property type="project" value="InterPro"/>
</dbReference>
<dbReference type="GO" id="GO:1990404">
    <property type="term" value="F:NAD+-protein mono-ADP-ribosyltransferase activity"/>
    <property type="evidence" value="ECO:0007669"/>
    <property type="project" value="TreeGrafter"/>
</dbReference>
<dbReference type="InterPro" id="IPR012317">
    <property type="entry name" value="Poly(ADP-ribose)pol_cat_dom"/>
</dbReference>
<dbReference type="PANTHER" id="PTHR45740">
    <property type="entry name" value="POLY [ADP-RIBOSE] POLYMERASE"/>
    <property type="match status" value="1"/>
</dbReference>
<dbReference type="PROSITE" id="PS51059">
    <property type="entry name" value="PARP_CATALYTIC"/>
    <property type="match status" value="1"/>
</dbReference>
<dbReference type="Gene3D" id="3.90.228.10">
    <property type="match status" value="1"/>
</dbReference>
<dbReference type="SUPFAM" id="SSF56399">
    <property type="entry name" value="ADP-ribosylation"/>
    <property type="match status" value="1"/>
</dbReference>
<dbReference type="Pfam" id="PF00644">
    <property type="entry name" value="PARP"/>
    <property type="match status" value="1"/>
</dbReference>
<protein>
    <submittedName>
        <fullName evidence="2">PolyADP-ribose polymerase catalytic domain protein</fullName>
    </submittedName>
</protein>
<feature type="domain" description="PARP catalytic" evidence="1">
    <location>
        <begin position="1"/>
        <end position="168"/>
    </location>
</feature>
<accession>A0A481YPS4</accession>
<dbReference type="EMBL" id="MK500309">
    <property type="protein sequence ID" value="QBK85222.1"/>
    <property type="molecule type" value="Genomic_DNA"/>
</dbReference>
<proteinExistence type="predicted"/>
<gene>
    <name evidence="2" type="ORF">LCIVAC01_00310</name>
</gene>
<dbReference type="PANTHER" id="PTHR45740:SF6">
    <property type="entry name" value="PROTEIN MONO-ADP-RIBOSYLTRANSFERASE PARP12"/>
    <property type="match status" value="1"/>
</dbReference>
<sequence length="168" mass="19441">MIYLSLSDPEYDKISEFFRQTYPNSCIVWVEKIDNPDLLSNYEKYKKTIPEPNEKLLFHGTTEENARKIIHLGFDPSLNKAFAYGKGVYFSKRSIYSRDFSMPSKDELAFMLLCSVVTGKVTKGSRGEKIPKDYNSFTNSIKNPDMYIVNRGEAIMPRYLVAFYPKAK</sequence>
<organism evidence="2">
    <name type="scientific">Iridovirus LCIVAC01</name>
    <dbReference type="NCBI Taxonomy" id="2506607"/>
    <lineage>
        <taxon>Viruses</taxon>
        <taxon>Varidnaviria</taxon>
        <taxon>Bamfordvirae</taxon>
        <taxon>Nucleocytoviricota</taxon>
        <taxon>Megaviricetes</taxon>
        <taxon>Pimascovirales</taxon>
        <taxon>Pimascovirales incertae sedis</taxon>
        <taxon>Iridoviridae</taxon>
    </lineage>
</organism>
<evidence type="ECO:0000313" key="2">
    <source>
        <dbReference type="EMBL" id="QBK85222.1"/>
    </source>
</evidence>
<name>A0A481YPS4_9VIRU</name>
<reference evidence="2" key="1">
    <citation type="journal article" date="2019" name="MBio">
        <title>Virus Genomes from Deep Sea Sediments Expand the Ocean Megavirome and Support Independent Origins of Viral Gigantism.</title>
        <authorList>
            <person name="Backstrom D."/>
            <person name="Yutin N."/>
            <person name="Jorgensen S.L."/>
            <person name="Dharamshi J."/>
            <person name="Homa F."/>
            <person name="Zaremba-Niedwiedzka K."/>
            <person name="Spang A."/>
            <person name="Wolf Y.I."/>
            <person name="Koonin E.V."/>
            <person name="Ettema T.J."/>
        </authorList>
    </citation>
    <scope>NUCLEOTIDE SEQUENCE</scope>
</reference>